<dbReference type="EMBL" id="JAPHNI010001718">
    <property type="protein sequence ID" value="KAJ8104962.1"/>
    <property type="molecule type" value="Genomic_DNA"/>
</dbReference>
<gene>
    <name evidence="1" type="ORF">OPT61_g10469</name>
</gene>
<evidence type="ECO:0000313" key="2">
    <source>
        <dbReference type="Proteomes" id="UP001153331"/>
    </source>
</evidence>
<name>A0ACC2HPG7_9PLEO</name>
<proteinExistence type="predicted"/>
<comment type="caution">
    <text evidence="1">The sequence shown here is derived from an EMBL/GenBank/DDBJ whole genome shotgun (WGS) entry which is preliminary data.</text>
</comment>
<reference evidence="1" key="1">
    <citation type="submission" date="2022-11" db="EMBL/GenBank/DDBJ databases">
        <title>Genome Sequence of Boeremia exigua.</title>
        <authorList>
            <person name="Buettner E."/>
        </authorList>
    </citation>
    <scope>NUCLEOTIDE SEQUENCE</scope>
    <source>
        <strain evidence="1">CU02</strain>
    </source>
</reference>
<sequence length="454" mass="46796">MLFRNACRTPQLQAGCSISIWPGYRSSAARCSRFLVSAGQVPEVPVDEFPADLCLGDVDEVLRGVSQRFHCAVGSTYTLHGVVEVAGGANVALEQTTLVPLDLLVPLLVDEQPTPQLLGLDLEEASELLQVHGGVELEVALDGGRHHVVLDVIHEDPEVVLDGVDVDLWVVKVGRCGADELGAGGAEQLLEQGQRLGAAALQLVELLAILLAQGGVDGVVEPGGLEGDADGDEGVHLVVLLGDGVVLGVLLEVLGPRDVDEDVGEHADGVGVAAHHHVGEADVVVGGEVGGHDAGELGLFVELDVVEGLEGQAEVAQQAVDAQQADDGEVAQHLIQGPLSVLAGVQVRVLAALHSGQLLVDLRALDQRVQDVEDAVAAPGVGVLAQQRNLLGVVVLQGDLLAVAAEAVELVDELVDDVPGPVVLRRSARSAGSGHGGGLTLGTSRSTGPSELRM</sequence>
<dbReference type="Proteomes" id="UP001153331">
    <property type="component" value="Unassembled WGS sequence"/>
</dbReference>
<organism evidence="1 2">
    <name type="scientific">Boeremia exigua</name>
    <dbReference type="NCBI Taxonomy" id="749465"/>
    <lineage>
        <taxon>Eukaryota</taxon>
        <taxon>Fungi</taxon>
        <taxon>Dikarya</taxon>
        <taxon>Ascomycota</taxon>
        <taxon>Pezizomycotina</taxon>
        <taxon>Dothideomycetes</taxon>
        <taxon>Pleosporomycetidae</taxon>
        <taxon>Pleosporales</taxon>
        <taxon>Pleosporineae</taxon>
        <taxon>Didymellaceae</taxon>
        <taxon>Boeremia</taxon>
    </lineage>
</organism>
<protein>
    <submittedName>
        <fullName evidence="1">Uncharacterized protein</fullName>
    </submittedName>
</protein>
<keyword evidence="2" id="KW-1185">Reference proteome</keyword>
<accession>A0ACC2HPG7</accession>
<evidence type="ECO:0000313" key="1">
    <source>
        <dbReference type="EMBL" id="KAJ8104962.1"/>
    </source>
</evidence>